<dbReference type="EMBL" id="JAELVM010000001">
    <property type="protein sequence ID" value="MBL1220194.1"/>
    <property type="molecule type" value="Genomic_DNA"/>
</dbReference>
<comment type="caution">
    <text evidence="1">The sequence shown here is derived from an EMBL/GenBank/DDBJ whole genome shotgun (WGS) entry which is preliminary data.</text>
</comment>
<proteinExistence type="predicted"/>
<organism evidence="1 2">
    <name type="scientific">Chryseobacterium endalhagicum</name>
    <dbReference type="NCBI Taxonomy" id="2797638"/>
    <lineage>
        <taxon>Bacteria</taxon>
        <taxon>Pseudomonadati</taxon>
        <taxon>Bacteroidota</taxon>
        <taxon>Flavobacteriia</taxon>
        <taxon>Flavobacteriales</taxon>
        <taxon>Weeksellaceae</taxon>
        <taxon>Chryseobacterium group</taxon>
        <taxon>Chryseobacterium</taxon>
    </lineage>
</organism>
<accession>A0ABS1QDM6</accession>
<dbReference type="SUPFAM" id="SSF48295">
    <property type="entry name" value="TrpR-like"/>
    <property type="match status" value="1"/>
</dbReference>
<sequence length="107" mass="12588">MKPSRPDYKKIYEDLIKIKFPDKKARCMPILEKKNLSELDIINLESIIFGKLTDEASVLNKRHRSYDKSAIFKILKHQKTCNLTNTQVAIHYGMSRNTIAAWKKKFF</sequence>
<name>A0ABS1QDM6_9FLAO</name>
<keyword evidence="2" id="KW-1185">Reference proteome</keyword>
<dbReference type="Proteomes" id="UP000661696">
    <property type="component" value="Unassembled WGS sequence"/>
</dbReference>
<protein>
    <submittedName>
        <fullName evidence="1">Helix-turn-helix domain-containing protein</fullName>
    </submittedName>
</protein>
<evidence type="ECO:0000313" key="2">
    <source>
        <dbReference type="Proteomes" id="UP000661696"/>
    </source>
</evidence>
<evidence type="ECO:0000313" key="1">
    <source>
        <dbReference type="EMBL" id="MBL1220194.1"/>
    </source>
</evidence>
<gene>
    <name evidence="1" type="ORF">JET18_05050</name>
</gene>
<dbReference type="RefSeq" id="WP_202089525.1">
    <property type="nucleotide sequence ID" value="NZ_JAELVM010000001.1"/>
</dbReference>
<reference evidence="1 2" key="1">
    <citation type="submission" date="2020-12" db="EMBL/GenBank/DDBJ databases">
        <title>Chryseobacterium endoalhailicus sp. nov., isolated from seed of leguminous plant.</title>
        <authorList>
            <person name="Zhang X."/>
        </authorList>
    </citation>
    <scope>NUCLEOTIDE SEQUENCE [LARGE SCALE GENOMIC DNA]</scope>
    <source>
        <strain evidence="1 2">L7</strain>
    </source>
</reference>
<dbReference type="InterPro" id="IPR010921">
    <property type="entry name" value="Trp_repressor/repl_initiator"/>
</dbReference>